<evidence type="ECO:0000313" key="2">
    <source>
        <dbReference type="EMBL" id="MFB9070455.1"/>
    </source>
</evidence>
<comment type="caution">
    <text evidence="2">The sequence shown here is derived from an EMBL/GenBank/DDBJ whole genome shotgun (WGS) entry which is preliminary data.</text>
</comment>
<evidence type="ECO:0000313" key="3">
    <source>
        <dbReference type="Proteomes" id="UP001589575"/>
    </source>
</evidence>
<accession>A0ABV5FUW7</accession>
<protein>
    <submittedName>
        <fullName evidence="2">Uncharacterized protein</fullName>
    </submittedName>
</protein>
<keyword evidence="3" id="KW-1185">Reference proteome</keyword>
<dbReference type="EMBL" id="JBHMFI010000001">
    <property type="protein sequence ID" value="MFB9070455.1"/>
    <property type="molecule type" value="Genomic_DNA"/>
</dbReference>
<name>A0ABV5FUW7_9MICC</name>
<reference evidence="2 3" key="1">
    <citation type="submission" date="2024-09" db="EMBL/GenBank/DDBJ databases">
        <authorList>
            <person name="Sun Q."/>
            <person name="Mori K."/>
        </authorList>
    </citation>
    <scope>NUCLEOTIDE SEQUENCE [LARGE SCALE GENOMIC DNA]</scope>
    <source>
        <strain evidence="2 3">CCM 7609</strain>
    </source>
</reference>
<sequence>MRGLEDGASPRRARRRARRPCRARGPQWASTFPAVMRSTMPVVEWPGR</sequence>
<dbReference type="Proteomes" id="UP001589575">
    <property type="component" value="Unassembled WGS sequence"/>
</dbReference>
<proteinExistence type="predicted"/>
<organism evidence="2 3">
    <name type="scientific">Citricoccus parietis</name>
    <dbReference type="NCBI Taxonomy" id="592307"/>
    <lineage>
        <taxon>Bacteria</taxon>
        <taxon>Bacillati</taxon>
        <taxon>Actinomycetota</taxon>
        <taxon>Actinomycetes</taxon>
        <taxon>Micrococcales</taxon>
        <taxon>Micrococcaceae</taxon>
        <taxon>Citricoccus</taxon>
    </lineage>
</organism>
<evidence type="ECO:0000256" key="1">
    <source>
        <dbReference type="SAM" id="MobiDB-lite"/>
    </source>
</evidence>
<gene>
    <name evidence="2" type="ORF">ACFFX0_04325</name>
</gene>
<feature type="region of interest" description="Disordered" evidence="1">
    <location>
        <begin position="1"/>
        <end position="26"/>
    </location>
</feature>
<feature type="compositionally biased region" description="Basic residues" evidence="1">
    <location>
        <begin position="11"/>
        <end position="22"/>
    </location>
</feature>